<comment type="caution">
    <text evidence="1">The sequence shown here is derived from an EMBL/GenBank/DDBJ whole genome shotgun (WGS) entry which is preliminary data.</text>
</comment>
<keyword evidence="2" id="KW-1185">Reference proteome</keyword>
<reference evidence="1 2" key="1">
    <citation type="journal article" date="2019" name="Sci. Rep.">
        <title>Orb-weaving spider Araneus ventricosus genome elucidates the spidroin gene catalogue.</title>
        <authorList>
            <person name="Kono N."/>
            <person name="Nakamura H."/>
            <person name="Ohtoshi R."/>
            <person name="Moran D.A.P."/>
            <person name="Shinohara A."/>
            <person name="Yoshida Y."/>
            <person name="Fujiwara M."/>
            <person name="Mori M."/>
            <person name="Tomita M."/>
            <person name="Arakawa K."/>
        </authorList>
    </citation>
    <scope>NUCLEOTIDE SEQUENCE [LARGE SCALE GENOMIC DNA]</scope>
</reference>
<evidence type="ECO:0000313" key="2">
    <source>
        <dbReference type="Proteomes" id="UP000499080"/>
    </source>
</evidence>
<name>A0A4Y2ANL7_ARAVE</name>
<proteinExistence type="predicted"/>
<gene>
    <name evidence="1" type="ORF">AVEN_26270_1</name>
</gene>
<protein>
    <submittedName>
        <fullName evidence="1">Uncharacterized protein</fullName>
    </submittedName>
</protein>
<evidence type="ECO:0000313" key="1">
    <source>
        <dbReference type="EMBL" id="GBL80846.1"/>
    </source>
</evidence>
<dbReference type="AlphaFoldDB" id="A0A4Y2ANL7"/>
<dbReference type="Proteomes" id="UP000499080">
    <property type="component" value="Unassembled WGS sequence"/>
</dbReference>
<sequence length="127" mass="13893">MLTSRPDLQNNSASYHSNPQSCRSYFSVLGEPSILNFNVVRSKYTDVKSLIEDFPAPTHPLTNECKSGNIVPATPNCPLCSSLRPCIARSESKASNAAGGSLNFLKSLAYVCGQLPMMEFRARQSVY</sequence>
<accession>A0A4Y2ANL7</accession>
<organism evidence="1 2">
    <name type="scientific">Araneus ventricosus</name>
    <name type="common">Orbweaver spider</name>
    <name type="synonym">Epeira ventricosa</name>
    <dbReference type="NCBI Taxonomy" id="182803"/>
    <lineage>
        <taxon>Eukaryota</taxon>
        <taxon>Metazoa</taxon>
        <taxon>Ecdysozoa</taxon>
        <taxon>Arthropoda</taxon>
        <taxon>Chelicerata</taxon>
        <taxon>Arachnida</taxon>
        <taxon>Araneae</taxon>
        <taxon>Araneomorphae</taxon>
        <taxon>Entelegynae</taxon>
        <taxon>Araneoidea</taxon>
        <taxon>Araneidae</taxon>
        <taxon>Araneus</taxon>
    </lineage>
</organism>
<dbReference type="EMBL" id="BGPR01000023">
    <property type="protein sequence ID" value="GBL80846.1"/>
    <property type="molecule type" value="Genomic_DNA"/>
</dbReference>